<keyword evidence="2" id="KW-1185">Reference proteome</keyword>
<evidence type="ECO:0000313" key="1">
    <source>
        <dbReference type="EMBL" id="WOL04348.1"/>
    </source>
</evidence>
<protein>
    <submittedName>
        <fullName evidence="1">Uncharacterized protein</fullName>
    </submittedName>
</protein>
<proteinExistence type="predicted"/>
<reference evidence="1 2" key="1">
    <citation type="submission" date="2023-10" db="EMBL/GenBank/DDBJ databases">
        <title>Chromosome-scale genome assembly provides insights into flower coloration mechanisms of Canna indica.</title>
        <authorList>
            <person name="Li C."/>
        </authorList>
    </citation>
    <scope>NUCLEOTIDE SEQUENCE [LARGE SCALE GENOMIC DNA]</scope>
    <source>
        <tissue evidence="1">Flower</tissue>
    </source>
</reference>
<sequence length="85" mass="9748">MDEPLLGGCKEVREDLEEIKSCMHFFKLWAEESKWIWYLAEPSICRYSLGATTLIFVDHLTTLELDVVSTENMVIAGRPRLGIMA</sequence>
<accession>A0AAQ3QCS4</accession>
<evidence type="ECO:0000313" key="2">
    <source>
        <dbReference type="Proteomes" id="UP001327560"/>
    </source>
</evidence>
<gene>
    <name evidence="1" type="ORF">Cni_G13069</name>
</gene>
<dbReference type="EMBL" id="CP136893">
    <property type="protein sequence ID" value="WOL04348.1"/>
    <property type="molecule type" value="Genomic_DNA"/>
</dbReference>
<organism evidence="1 2">
    <name type="scientific">Canna indica</name>
    <name type="common">Indian-shot</name>
    <dbReference type="NCBI Taxonomy" id="4628"/>
    <lineage>
        <taxon>Eukaryota</taxon>
        <taxon>Viridiplantae</taxon>
        <taxon>Streptophyta</taxon>
        <taxon>Embryophyta</taxon>
        <taxon>Tracheophyta</taxon>
        <taxon>Spermatophyta</taxon>
        <taxon>Magnoliopsida</taxon>
        <taxon>Liliopsida</taxon>
        <taxon>Zingiberales</taxon>
        <taxon>Cannaceae</taxon>
        <taxon>Canna</taxon>
    </lineage>
</organism>
<name>A0AAQ3QCS4_9LILI</name>
<dbReference type="AlphaFoldDB" id="A0AAQ3QCS4"/>
<dbReference type="Proteomes" id="UP001327560">
    <property type="component" value="Chromosome 4"/>
</dbReference>